<dbReference type="Gene3D" id="1.10.8.60">
    <property type="match status" value="2"/>
</dbReference>
<evidence type="ECO:0000256" key="8">
    <source>
        <dbReference type="ARBA" id="ARBA00022840"/>
    </source>
</evidence>
<comment type="subcellular location">
    <subcellularLocation>
        <location evidence="1">Cytoplasm</location>
        <location evidence="1">Cytosol</location>
    </subcellularLocation>
    <subcellularLocation>
        <location evidence="14">Peroxisome membrane</location>
    </subcellularLocation>
</comment>
<gene>
    <name evidence="18" type="ORF">NQ318_019992</name>
</gene>
<evidence type="ECO:0000256" key="2">
    <source>
        <dbReference type="ARBA" id="ARBA00006914"/>
    </source>
</evidence>
<comment type="caution">
    <text evidence="18">The sequence shown here is derived from an EMBL/GenBank/DDBJ whole genome shotgun (WGS) entry which is preliminary data.</text>
</comment>
<dbReference type="GO" id="GO:0005829">
    <property type="term" value="C:cytosol"/>
    <property type="evidence" value="ECO:0007669"/>
    <property type="project" value="UniProtKB-SubCell"/>
</dbReference>
<dbReference type="InterPro" id="IPR003959">
    <property type="entry name" value="ATPase_AAA_core"/>
</dbReference>
<keyword evidence="9" id="KW-0653">Protein transport</keyword>
<dbReference type="InterPro" id="IPR041569">
    <property type="entry name" value="AAA_lid_3"/>
</dbReference>
<keyword evidence="6 16" id="KW-0547">Nucleotide-binding</keyword>
<comment type="similarity">
    <text evidence="2 16">Belongs to the AAA ATPase family.</text>
</comment>
<evidence type="ECO:0000256" key="6">
    <source>
        <dbReference type="ARBA" id="ARBA00022741"/>
    </source>
</evidence>
<name>A0AAV8Y6X5_9CUCU</name>
<dbReference type="PANTHER" id="PTHR23077:SF12">
    <property type="entry name" value="PEROXISOMAL ATPASE PEX1"/>
    <property type="match status" value="1"/>
</dbReference>
<feature type="domain" description="AAA+ ATPase" evidence="17">
    <location>
        <begin position="150"/>
        <end position="286"/>
    </location>
</feature>
<comment type="subunit">
    <text evidence="15">Interacts with PEX6; forming the PEX1-PEX6 AAA ATPase complex, which is composed of a heterohexamer formed by a trimer of PEX1-PEX6 dimers.</text>
</comment>
<evidence type="ECO:0000256" key="16">
    <source>
        <dbReference type="RuleBase" id="RU003651"/>
    </source>
</evidence>
<reference evidence="18" key="1">
    <citation type="journal article" date="2023" name="Insect Mol. Biol.">
        <title>Genome sequencing provides insights into the evolution of gene families encoding plant cell wall-degrading enzymes in longhorned beetles.</title>
        <authorList>
            <person name="Shin N.R."/>
            <person name="Okamura Y."/>
            <person name="Kirsch R."/>
            <person name="Pauchet Y."/>
        </authorList>
    </citation>
    <scope>NUCLEOTIDE SEQUENCE</scope>
    <source>
        <strain evidence="18">AMC_N1</strain>
    </source>
</reference>
<keyword evidence="19" id="KW-1185">Reference proteome</keyword>
<dbReference type="GO" id="GO:0016558">
    <property type="term" value="P:protein import into peroxisome matrix"/>
    <property type="evidence" value="ECO:0007669"/>
    <property type="project" value="TreeGrafter"/>
</dbReference>
<evidence type="ECO:0000256" key="13">
    <source>
        <dbReference type="ARBA" id="ARBA00034532"/>
    </source>
</evidence>
<dbReference type="EMBL" id="JAPWTK010000180">
    <property type="protein sequence ID" value="KAJ8946677.1"/>
    <property type="molecule type" value="Genomic_DNA"/>
</dbReference>
<dbReference type="GO" id="GO:0005524">
    <property type="term" value="F:ATP binding"/>
    <property type="evidence" value="ECO:0007669"/>
    <property type="project" value="UniProtKB-KW"/>
</dbReference>
<accession>A0AAV8Y6X5</accession>
<dbReference type="PROSITE" id="PS00674">
    <property type="entry name" value="AAA"/>
    <property type="match status" value="1"/>
</dbReference>
<evidence type="ECO:0000256" key="14">
    <source>
        <dbReference type="ARBA" id="ARBA00046271"/>
    </source>
</evidence>
<dbReference type="Gene3D" id="3.40.50.300">
    <property type="entry name" value="P-loop containing nucleotide triphosphate hydrolases"/>
    <property type="match status" value="1"/>
</dbReference>
<proteinExistence type="inferred from homology"/>
<dbReference type="InterPro" id="IPR027417">
    <property type="entry name" value="P-loop_NTPase"/>
</dbReference>
<dbReference type="InterPro" id="IPR003960">
    <property type="entry name" value="ATPase_AAA_CS"/>
</dbReference>
<keyword evidence="4" id="KW-0963">Cytoplasm</keyword>
<evidence type="ECO:0000256" key="1">
    <source>
        <dbReference type="ARBA" id="ARBA00004514"/>
    </source>
</evidence>
<dbReference type="SMART" id="SM00382">
    <property type="entry name" value="AAA"/>
    <property type="match status" value="1"/>
</dbReference>
<dbReference type="Proteomes" id="UP001162162">
    <property type="component" value="Unassembled WGS sequence"/>
</dbReference>
<dbReference type="InterPro" id="IPR050168">
    <property type="entry name" value="AAA_ATPase_domain"/>
</dbReference>
<evidence type="ECO:0000259" key="17">
    <source>
        <dbReference type="SMART" id="SM00382"/>
    </source>
</evidence>
<dbReference type="Pfam" id="PF00004">
    <property type="entry name" value="AAA"/>
    <property type="match status" value="1"/>
</dbReference>
<dbReference type="FunFam" id="1.10.8.60:FF:000105">
    <property type="entry name" value="PeRoXisome assembly factor"/>
    <property type="match status" value="1"/>
</dbReference>
<dbReference type="InterPro" id="IPR003593">
    <property type="entry name" value="AAA+_ATPase"/>
</dbReference>
<dbReference type="Pfam" id="PF17862">
    <property type="entry name" value="AAA_lid_3"/>
    <property type="match status" value="1"/>
</dbReference>
<evidence type="ECO:0000256" key="5">
    <source>
        <dbReference type="ARBA" id="ARBA00022737"/>
    </source>
</evidence>
<keyword evidence="8 16" id="KW-0067">ATP-binding</keyword>
<evidence type="ECO:0000256" key="11">
    <source>
        <dbReference type="ARBA" id="ARBA00023140"/>
    </source>
</evidence>
<dbReference type="PANTHER" id="PTHR23077">
    <property type="entry name" value="AAA-FAMILY ATPASE"/>
    <property type="match status" value="1"/>
</dbReference>
<dbReference type="SUPFAM" id="SSF52540">
    <property type="entry name" value="P-loop containing nucleoside triphosphate hydrolases"/>
    <property type="match status" value="1"/>
</dbReference>
<evidence type="ECO:0000256" key="7">
    <source>
        <dbReference type="ARBA" id="ARBA00022801"/>
    </source>
</evidence>
<keyword evidence="10" id="KW-0472">Membrane</keyword>
<evidence type="ECO:0000256" key="12">
    <source>
        <dbReference type="ARBA" id="ARBA00032509"/>
    </source>
</evidence>
<dbReference type="AlphaFoldDB" id="A0AAV8Y6X5"/>
<dbReference type="FunFam" id="3.40.50.300:FF:000149">
    <property type="entry name" value="Nuclear valosin-containing protein-like"/>
    <property type="match status" value="1"/>
</dbReference>
<evidence type="ECO:0000256" key="9">
    <source>
        <dbReference type="ARBA" id="ARBA00022927"/>
    </source>
</evidence>
<evidence type="ECO:0000256" key="15">
    <source>
        <dbReference type="ARBA" id="ARBA00064205"/>
    </source>
</evidence>
<keyword evidence="7" id="KW-0378">Hydrolase</keyword>
<dbReference type="GO" id="GO:0016887">
    <property type="term" value="F:ATP hydrolysis activity"/>
    <property type="evidence" value="ECO:0007669"/>
    <property type="project" value="InterPro"/>
</dbReference>
<evidence type="ECO:0000313" key="18">
    <source>
        <dbReference type="EMBL" id="KAJ8946677.1"/>
    </source>
</evidence>
<keyword evidence="11" id="KW-0576">Peroxisome</keyword>
<organism evidence="18 19">
    <name type="scientific">Aromia moschata</name>
    <dbReference type="NCBI Taxonomy" id="1265417"/>
    <lineage>
        <taxon>Eukaryota</taxon>
        <taxon>Metazoa</taxon>
        <taxon>Ecdysozoa</taxon>
        <taxon>Arthropoda</taxon>
        <taxon>Hexapoda</taxon>
        <taxon>Insecta</taxon>
        <taxon>Pterygota</taxon>
        <taxon>Neoptera</taxon>
        <taxon>Endopterygota</taxon>
        <taxon>Coleoptera</taxon>
        <taxon>Polyphaga</taxon>
        <taxon>Cucujiformia</taxon>
        <taxon>Chrysomeloidea</taxon>
        <taxon>Cerambycidae</taxon>
        <taxon>Cerambycinae</taxon>
        <taxon>Callichromatini</taxon>
        <taxon>Aromia</taxon>
    </lineage>
</organism>
<keyword evidence="5" id="KW-0677">Repeat</keyword>
<evidence type="ECO:0000256" key="4">
    <source>
        <dbReference type="ARBA" id="ARBA00022490"/>
    </source>
</evidence>
<dbReference type="GO" id="GO:0005778">
    <property type="term" value="C:peroxisomal membrane"/>
    <property type="evidence" value="ECO:0007669"/>
    <property type="project" value="UniProtKB-SubCell"/>
</dbReference>
<keyword evidence="3" id="KW-0813">Transport</keyword>
<evidence type="ECO:0000256" key="10">
    <source>
        <dbReference type="ARBA" id="ARBA00023136"/>
    </source>
</evidence>
<protein>
    <recommendedName>
        <fullName evidence="13">Peroxisomal ATPase PEX1</fullName>
    </recommendedName>
    <alternativeName>
        <fullName evidence="12">Peroxin-1</fullName>
    </alternativeName>
</protein>
<evidence type="ECO:0000256" key="3">
    <source>
        <dbReference type="ARBA" id="ARBA00022448"/>
    </source>
</evidence>
<sequence length="403" mass="44814">MQKYTQQGGNHLFKNLYTVGDFSKTDRKQLLEHLFGKYTTADVNFDELAVKTEGFVIQDVIDFHNKTLFEVYKDRKKLTVMTKLKCMMSIFQRALKNTCVLSLQNVQLHSPGDKNFSDIGGLHDVKKILVESLLWPAQYPTVFANSPLRLQSGLLLYGPPGTGKTLLAAAAAKHCGLRLISIKGPELLSKYIGASEQAVRDVFQKAQGARPCILFFDEFDSLAPRRGYDNTGVTDRVVNQLLTQLDGIESLAGVCVLAATSRPDLLDPALLRPGRLDRQILCPLPDRTARLEILKALSKNLDLSSDVDFNLIASSTEGFSGADLQSVLYTAQLSTVDHLLDNSKDTSNYVISQITQKHLEDALSKTRPSLTRQERLRYEKIYAKFQGQASVEVFRPGTKATLA</sequence>
<evidence type="ECO:0000313" key="19">
    <source>
        <dbReference type="Proteomes" id="UP001162162"/>
    </source>
</evidence>